<dbReference type="Gene3D" id="3.40.50.1820">
    <property type="entry name" value="alpha/beta hydrolase"/>
    <property type="match status" value="1"/>
</dbReference>
<feature type="domain" description="Fungal lipase-type" evidence="2">
    <location>
        <begin position="275"/>
        <end position="408"/>
    </location>
</feature>
<evidence type="ECO:0000259" key="2">
    <source>
        <dbReference type="Pfam" id="PF01764"/>
    </source>
</evidence>
<evidence type="ECO:0000313" key="4">
    <source>
        <dbReference type="Proteomes" id="UP001165090"/>
    </source>
</evidence>
<protein>
    <recommendedName>
        <fullName evidence="2">Fungal lipase-type domain-containing protein</fullName>
    </recommendedName>
</protein>
<feature type="compositionally biased region" description="Low complexity" evidence="1">
    <location>
        <begin position="583"/>
        <end position="593"/>
    </location>
</feature>
<gene>
    <name evidence="3" type="ORF">VaNZ11_009076</name>
</gene>
<evidence type="ECO:0000256" key="1">
    <source>
        <dbReference type="SAM" id="MobiDB-lite"/>
    </source>
</evidence>
<dbReference type="PANTHER" id="PTHR46023">
    <property type="entry name" value="LIPASE CLASS 3 PROTEIN-LIKE"/>
    <property type="match status" value="1"/>
</dbReference>
<accession>A0ABQ5S6Q7</accession>
<comment type="caution">
    <text evidence="3">The sequence shown here is derived from an EMBL/GenBank/DDBJ whole genome shotgun (WGS) entry which is preliminary data.</text>
</comment>
<dbReference type="InterPro" id="IPR029058">
    <property type="entry name" value="AB_hydrolase_fold"/>
</dbReference>
<organism evidence="3 4">
    <name type="scientific">Volvox africanus</name>
    <dbReference type="NCBI Taxonomy" id="51714"/>
    <lineage>
        <taxon>Eukaryota</taxon>
        <taxon>Viridiplantae</taxon>
        <taxon>Chlorophyta</taxon>
        <taxon>core chlorophytes</taxon>
        <taxon>Chlorophyceae</taxon>
        <taxon>CS clade</taxon>
        <taxon>Chlamydomonadales</taxon>
        <taxon>Volvocaceae</taxon>
        <taxon>Volvox</taxon>
    </lineage>
</organism>
<dbReference type="Pfam" id="PF01764">
    <property type="entry name" value="Lipase_3"/>
    <property type="match status" value="1"/>
</dbReference>
<dbReference type="Proteomes" id="UP001165090">
    <property type="component" value="Unassembled WGS sequence"/>
</dbReference>
<sequence length="819" mass="85880">MALHAYSALPTSNSIPFFNDTQGSWRKFSSLSWLIWNKLCVRELLKPTAGPCDPSGIAGGRCVGACQQPYCTGSSDSSSTGGGAAGTNMLDWALQGNQIGSRKEDTGASDFDVSSPTAHNRTLTARASNALGRRRGEASAASQELNSSSNPGLLSVLGAMAGLVRGVGAGSTGLGVGHVTFGLQALARRHEEQRLCDHPEGRQLAPGSVTQATAEQLLDAMELAYGAYRRSAASLAATTCLRAQQIRVWRPEGGRLQPGYYVAVDHFGRRVVWGVRGTLVFADLLTDLAMAVHPLGGGAAHWGMTHAAHWMVRREATRVAALLRSLGPPGSYRLQLVGHSLGGGVAALAALMLREGLVEAARTAAIPPELISCVTFASPAIVSPSLAELCRPYVTSVVLNNDIVSRFNATSLARLQEELRDVDWYAELQRAIMDHSLVKNISTRLEAFAPGAISAPVKQATEKQVPCQPLQSDDSTAATPLTPAVATANQPATGMVQQLSAAVLESAAFRAAVLSLDEWKAKAVAAAGDQAEAAMRRQLEVIQAWLQDLTTVHRDSTNTAGSDSVPSCKVKSATDLPGSSQRDAAGPNPGADAATEIRCAAEAAAERLRQSIESAVASLTSAATASKERFSASLPPLPTLPQPHELPMVETTAATPMASSTTAECSATAVSETSCGDMTAAEVTGEVDVTAAAAEDEAALAARRASQIVQCQELPLLLPPGRILYIRPRAEAGKQPSLSPQQHTGALAHAEVGHECGGRGNGAAAAVAMAPSRVGYVVLELAVGEGFRRLVLGRSALEEHQCKTYRRVLTQLAFKEDIW</sequence>
<dbReference type="InterPro" id="IPR002921">
    <property type="entry name" value="Fungal_lipase-type"/>
</dbReference>
<feature type="region of interest" description="Disordered" evidence="1">
    <location>
        <begin position="556"/>
        <end position="593"/>
    </location>
</feature>
<dbReference type="SUPFAM" id="SSF53474">
    <property type="entry name" value="alpha/beta-Hydrolases"/>
    <property type="match status" value="1"/>
</dbReference>
<dbReference type="PANTHER" id="PTHR46023:SF6">
    <property type="entry name" value="LIPASE CLASS 3 FAMILY PROTEIN"/>
    <property type="match status" value="1"/>
</dbReference>
<feature type="compositionally biased region" description="Polar residues" evidence="1">
    <location>
        <begin position="112"/>
        <end position="127"/>
    </location>
</feature>
<keyword evidence="4" id="KW-1185">Reference proteome</keyword>
<proteinExistence type="predicted"/>
<dbReference type="EMBL" id="BSDZ01000024">
    <property type="protein sequence ID" value="GLI65521.1"/>
    <property type="molecule type" value="Genomic_DNA"/>
</dbReference>
<name>A0ABQ5S6Q7_9CHLO</name>
<dbReference type="CDD" id="cd00519">
    <property type="entry name" value="Lipase_3"/>
    <property type="match status" value="1"/>
</dbReference>
<feature type="region of interest" description="Disordered" evidence="1">
    <location>
        <begin position="101"/>
        <end position="148"/>
    </location>
</feature>
<reference evidence="3 4" key="1">
    <citation type="journal article" date="2023" name="IScience">
        <title>Expanded male sex-determining region conserved during the evolution of homothallism in the green alga Volvox.</title>
        <authorList>
            <person name="Yamamoto K."/>
            <person name="Matsuzaki R."/>
            <person name="Mahakham W."/>
            <person name="Heman W."/>
            <person name="Sekimoto H."/>
            <person name="Kawachi M."/>
            <person name="Minakuchi Y."/>
            <person name="Toyoda A."/>
            <person name="Nozaki H."/>
        </authorList>
    </citation>
    <scope>NUCLEOTIDE SEQUENCE [LARGE SCALE GENOMIC DNA]</scope>
    <source>
        <strain evidence="3 4">NIES-4468</strain>
    </source>
</reference>
<evidence type="ECO:0000313" key="3">
    <source>
        <dbReference type="EMBL" id="GLI65521.1"/>
    </source>
</evidence>